<proteinExistence type="predicted"/>
<keyword evidence="1" id="KW-0328">Glycosyltransferase</keyword>
<dbReference type="InterPro" id="IPR001296">
    <property type="entry name" value="Glyco_trans_1"/>
</dbReference>
<dbReference type="Gene3D" id="3.40.50.2000">
    <property type="entry name" value="Glycogen Phosphorylase B"/>
    <property type="match status" value="2"/>
</dbReference>
<gene>
    <name evidence="5" type="ORF">ACFSUQ_04585</name>
</gene>
<evidence type="ECO:0000313" key="6">
    <source>
        <dbReference type="Proteomes" id="UP001597453"/>
    </source>
</evidence>
<evidence type="ECO:0000256" key="1">
    <source>
        <dbReference type="ARBA" id="ARBA00022676"/>
    </source>
</evidence>
<dbReference type="PANTHER" id="PTHR46401">
    <property type="entry name" value="GLYCOSYLTRANSFERASE WBBK-RELATED"/>
    <property type="match status" value="1"/>
</dbReference>
<organism evidence="5 6">
    <name type="scientific">Gulosibacter bifidus</name>
    <dbReference type="NCBI Taxonomy" id="272239"/>
    <lineage>
        <taxon>Bacteria</taxon>
        <taxon>Bacillati</taxon>
        <taxon>Actinomycetota</taxon>
        <taxon>Actinomycetes</taxon>
        <taxon>Micrococcales</taxon>
        <taxon>Microbacteriaceae</taxon>
        <taxon>Gulosibacter</taxon>
    </lineage>
</organism>
<dbReference type="SUPFAM" id="SSF53756">
    <property type="entry name" value="UDP-Glycosyltransferase/glycogen phosphorylase"/>
    <property type="match status" value="1"/>
</dbReference>
<evidence type="ECO:0000313" key="5">
    <source>
        <dbReference type="EMBL" id="MFD2674576.1"/>
    </source>
</evidence>
<dbReference type="EMBL" id="JBHUNF010000002">
    <property type="protein sequence ID" value="MFD2674576.1"/>
    <property type="molecule type" value="Genomic_DNA"/>
</dbReference>
<dbReference type="InterPro" id="IPR028098">
    <property type="entry name" value="Glyco_trans_4-like_N"/>
</dbReference>
<sequence length="381" mass="41044">MVTLKFVLDQLLAEVPGGIGRYSENLAREVIRRAPEGVEVTGLVAKASDDELEQLRAKFPTIGDIQSARMSRKALAKAWSHGMFTGTFGGGLIHAPSLFVPLHPPAAGEITQTVVTVHDTVPWTHPETLTPNGVRWHKAQLRRAWQYASAVVTPTHAVADQIQQIHNFGDRVRVVPGAASNDVAVPDDEARLNEIVSRFGLPDTFILAVGTLEPRKGLDRLIQALADPALQDAVLVHAGPSGWGDVSIESLCAQAGVDPARVRSLGFVANDELAVLYDRATVFCMPSLDEGFGLPLLEAFKAGTPVVHSNVPALLEVAGDATLAVSLDDASTFVPRLARALANVLSDAELRETLSMSARDRAPLYSWEYSADLVWRIHADL</sequence>
<keyword evidence="2" id="KW-0808">Transferase</keyword>
<dbReference type="Pfam" id="PF00534">
    <property type="entry name" value="Glycos_transf_1"/>
    <property type="match status" value="1"/>
</dbReference>
<evidence type="ECO:0000259" key="3">
    <source>
        <dbReference type="Pfam" id="PF00534"/>
    </source>
</evidence>
<dbReference type="PANTHER" id="PTHR46401:SF2">
    <property type="entry name" value="GLYCOSYLTRANSFERASE WBBK-RELATED"/>
    <property type="match status" value="1"/>
</dbReference>
<comment type="caution">
    <text evidence="5">The sequence shown here is derived from an EMBL/GenBank/DDBJ whole genome shotgun (WGS) entry which is preliminary data.</text>
</comment>
<dbReference type="Pfam" id="PF13439">
    <property type="entry name" value="Glyco_transf_4"/>
    <property type="match status" value="1"/>
</dbReference>
<dbReference type="RefSeq" id="WP_066058952.1">
    <property type="nucleotide sequence ID" value="NZ_JBHUNF010000002.1"/>
</dbReference>
<dbReference type="CDD" id="cd03809">
    <property type="entry name" value="GT4_MtfB-like"/>
    <property type="match status" value="1"/>
</dbReference>
<dbReference type="Proteomes" id="UP001597453">
    <property type="component" value="Unassembled WGS sequence"/>
</dbReference>
<feature type="domain" description="Glycosyl transferase family 1" evidence="3">
    <location>
        <begin position="202"/>
        <end position="360"/>
    </location>
</feature>
<keyword evidence="6" id="KW-1185">Reference proteome</keyword>
<evidence type="ECO:0000259" key="4">
    <source>
        <dbReference type="Pfam" id="PF13439"/>
    </source>
</evidence>
<accession>A0ABW5RIR0</accession>
<protein>
    <submittedName>
        <fullName evidence="5">Glycosyltransferase family 4 protein</fullName>
    </submittedName>
</protein>
<reference evidence="6" key="1">
    <citation type="journal article" date="2019" name="Int. J. Syst. Evol. Microbiol.">
        <title>The Global Catalogue of Microorganisms (GCM) 10K type strain sequencing project: providing services to taxonomists for standard genome sequencing and annotation.</title>
        <authorList>
            <consortium name="The Broad Institute Genomics Platform"/>
            <consortium name="The Broad Institute Genome Sequencing Center for Infectious Disease"/>
            <person name="Wu L."/>
            <person name="Ma J."/>
        </authorList>
    </citation>
    <scope>NUCLEOTIDE SEQUENCE [LARGE SCALE GENOMIC DNA]</scope>
    <source>
        <strain evidence="6">TISTR 1511</strain>
    </source>
</reference>
<evidence type="ECO:0000256" key="2">
    <source>
        <dbReference type="ARBA" id="ARBA00022679"/>
    </source>
</evidence>
<feature type="domain" description="Glycosyltransferase subfamily 4-like N-terminal" evidence="4">
    <location>
        <begin position="16"/>
        <end position="176"/>
    </location>
</feature>
<name>A0ABW5RIR0_9MICO</name>